<proteinExistence type="predicted"/>
<reference evidence="2" key="1">
    <citation type="submission" date="2016-10" db="EMBL/GenBank/DDBJ databases">
        <authorList>
            <person name="Varghese N."/>
            <person name="Submissions S."/>
        </authorList>
    </citation>
    <scope>NUCLEOTIDE SEQUENCE [LARGE SCALE GENOMIC DNA]</scope>
    <source>
        <strain evidence="2">CGMCC 1.6444</strain>
    </source>
</reference>
<dbReference type="SUPFAM" id="SSF48452">
    <property type="entry name" value="TPR-like"/>
    <property type="match status" value="1"/>
</dbReference>
<dbReference type="Gene3D" id="1.25.40.10">
    <property type="entry name" value="Tetratricopeptide repeat domain"/>
    <property type="match status" value="1"/>
</dbReference>
<dbReference type="AlphaFoldDB" id="A0A1H0LPZ3"/>
<gene>
    <name evidence="1" type="ORF">SAMN04487957_11052</name>
</gene>
<evidence type="ECO:0008006" key="3">
    <source>
        <dbReference type="Google" id="ProtNLM"/>
    </source>
</evidence>
<dbReference type="EMBL" id="FNIV01000010">
    <property type="protein sequence ID" value="SDO70195.1"/>
    <property type="molecule type" value="Genomic_DNA"/>
</dbReference>
<evidence type="ECO:0000313" key="1">
    <source>
        <dbReference type="EMBL" id="SDO70195.1"/>
    </source>
</evidence>
<name>A0A1H0LPZ3_9GAMM</name>
<sequence length="194" mass="21580">MTRDDMAAREGHLRHLAIAERGKLSALSGDHDRALELYRLALHQAREMGAPPPFARHYTDCILESLERQGRHADALALVEAACAELQAREAASALQRHDHAVLTLRRAILLLFLGRGDEAGRHLAEAIALARPARLALAEELVAWRSRALTLTEQTLTDALSRHGYYTVRRGRVRADLARTAVVPPARSRQEVR</sequence>
<accession>A0A1H0LPZ3</accession>
<dbReference type="RefSeq" id="WP_089680239.1">
    <property type="nucleotide sequence ID" value="NZ_FNIV01000010.1"/>
</dbReference>
<organism evidence="1 2">
    <name type="scientific">Halomonas shengliensis</name>
    <dbReference type="NCBI Taxonomy" id="419597"/>
    <lineage>
        <taxon>Bacteria</taxon>
        <taxon>Pseudomonadati</taxon>
        <taxon>Pseudomonadota</taxon>
        <taxon>Gammaproteobacteria</taxon>
        <taxon>Oceanospirillales</taxon>
        <taxon>Halomonadaceae</taxon>
        <taxon>Halomonas</taxon>
    </lineage>
</organism>
<dbReference type="OrthoDB" id="6194004at2"/>
<keyword evidence="2" id="KW-1185">Reference proteome</keyword>
<dbReference type="InterPro" id="IPR011990">
    <property type="entry name" value="TPR-like_helical_dom_sf"/>
</dbReference>
<dbReference type="STRING" id="419597.SAMN04487957_11052"/>
<evidence type="ECO:0000313" key="2">
    <source>
        <dbReference type="Proteomes" id="UP000199075"/>
    </source>
</evidence>
<dbReference type="Proteomes" id="UP000199075">
    <property type="component" value="Unassembled WGS sequence"/>
</dbReference>
<protein>
    <recommendedName>
        <fullName evidence="3">MalT-like TPR region domain-containing protein</fullName>
    </recommendedName>
</protein>